<evidence type="ECO:0000313" key="3">
    <source>
        <dbReference type="EMBL" id="OOQ84478.1"/>
    </source>
</evidence>
<evidence type="ECO:0000313" key="4">
    <source>
        <dbReference type="Proteomes" id="UP000190744"/>
    </source>
</evidence>
<sequence>MTLSCAQSQDGVRDKTTSSVDGTGTIELKYTMDSHDLAKIVYVSSHFIYAKINFAGQQSITTRFTYSGKAPQAPVSDGLSNVYTTRDECHDAKFTPPASREYEVACDNWRGKLTSLKRLLGIMDPLSISASVAGLITISTQILSLIGAIKSKNNEGLKSLSREVVAVRGILCQIQQIIQFQSTKPTKSAEWLEALNNTLDNCGATYLTLQKELQGLQSNSKLDSLKMKVKWTVKENDIQDRLRSLESYKLSLDLLLSVQTSTTTTNIEEILIQVQKKLMLKPEESIAVKTPLSWRKKLAGLDPGQADGLKQEDTGTISPTVGSSASSVTMDTDTSHVITGPKTTGWDEPGFYGISQDEGHQAPDLNSPDLTVVCEFKIGKQKTSLVCNWDDPSPANESVRPMQVHLLFKGPSAGDLYFMQITDSLSIITLHRFFVPTGKSSLIIARCDLKGFACPLDDLSEQESPEDYHLALGGYALKSSTKIEQILVNFETPRDREDFLRHLFAARYLQRMETAFGIPNKLYQDSNVGKRIQHVQVGYADGTEKSYIYPYLSVEYSLEDRAPRLTCTTKPMDHVRVFHEDLPSLDMQIVGSETIVCTTPDGSKIRTISMNFGYLSEALFMYNRLQDIVRGWTALSTKKISEYEIKKEWKPRKLEFWEKSEAPGEPFHRVIVVAKTDRSLKRLMMDVYDETRTEKLATFYVMTLSVLFHKRHMRASSPNFFVAPIMQTGFWDLRNGGDTSEENFRAGQVRLYGPNEKQICDELEDFVEAMMRDNQDALKKVMIEINRD</sequence>
<name>A0A1S9RHD7_PENBI</name>
<evidence type="ECO:0000259" key="2">
    <source>
        <dbReference type="Pfam" id="PF17111"/>
    </source>
</evidence>
<evidence type="ECO:0000256" key="1">
    <source>
        <dbReference type="SAM" id="MobiDB-lite"/>
    </source>
</evidence>
<dbReference type="Pfam" id="PF17111">
    <property type="entry name" value="PigL_N"/>
    <property type="match status" value="1"/>
</dbReference>
<accession>A0A1S9RHD7</accession>
<feature type="compositionally biased region" description="Polar residues" evidence="1">
    <location>
        <begin position="314"/>
        <end position="337"/>
    </location>
</feature>
<dbReference type="InterPro" id="IPR031348">
    <property type="entry name" value="PigL_N"/>
</dbReference>
<dbReference type="EMBL" id="LJBN01000180">
    <property type="protein sequence ID" value="OOQ84478.1"/>
    <property type="molecule type" value="Genomic_DNA"/>
</dbReference>
<reference evidence="4" key="1">
    <citation type="submission" date="2015-09" db="EMBL/GenBank/DDBJ databases">
        <authorList>
            <person name="Fill T.P."/>
            <person name="Baretta J.F."/>
            <person name="de Almeida L.G."/>
            <person name="Rocha M."/>
            <person name="de Souza D.H."/>
            <person name="Malavazi I."/>
            <person name="Cerdeira L.T."/>
            <person name="Hong H."/>
            <person name="Samborskyy M."/>
            <person name="de Vasconcelos A.T."/>
            <person name="Leadlay P."/>
            <person name="Rodrigues-Filho E."/>
        </authorList>
    </citation>
    <scope>NUCLEOTIDE SEQUENCE [LARGE SCALE GENOMIC DNA]</scope>
    <source>
        <strain evidence="4">LaBioMMi 136</strain>
    </source>
</reference>
<dbReference type="AlphaFoldDB" id="A0A1S9RHD7"/>
<proteinExistence type="predicted"/>
<feature type="region of interest" description="Disordered" evidence="1">
    <location>
        <begin position="303"/>
        <end position="341"/>
    </location>
</feature>
<feature type="domain" description="Azaphilone pigments biosynthesis cluster protein L N-terminal" evidence="2">
    <location>
        <begin position="123"/>
        <end position="272"/>
    </location>
</feature>
<organism evidence="3 4">
    <name type="scientific">Penicillium brasilianum</name>
    <dbReference type="NCBI Taxonomy" id="104259"/>
    <lineage>
        <taxon>Eukaryota</taxon>
        <taxon>Fungi</taxon>
        <taxon>Dikarya</taxon>
        <taxon>Ascomycota</taxon>
        <taxon>Pezizomycotina</taxon>
        <taxon>Eurotiomycetes</taxon>
        <taxon>Eurotiomycetidae</taxon>
        <taxon>Eurotiales</taxon>
        <taxon>Aspergillaceae</taxon>
        <taxon>Penicillium</taxon>
    </lineage>
</organism>
<comment type="caution">
    <text evidence="3">The sequence shown here is derived from an EMBL/GenBank/DDBJ whole genome shotgun (WGS) entry which is preliminary data.</text>
</comment>
<protein>
    <recommendedName>
        <fullName evidence="2">Azaphilone pigments biosynthesis cluster protein L N-terminal domain-containing protein</fullName>
    </recommendedName>
</protein>
<gene>
    <name evidence="3" type="ORF">PEBR_30227</name>
</gene>
<dbReference type="Proteomes" id="UP000190744">
    <property type="component" value="Unassembled WGS sequence"/>
</dbReference>